<dbReference type="EMBL" id="JACGWN010000005">
    <property type="protein sequence ID" value="KAL0449084.1"/>
    <property type="molecule type" value="Genomic_DNA"/>
</dbReference>
<proteinExistence type="predicted"/>
<organism evidence="1">
    <name type="scientific">Sesamum latifolium</name>
    <dbReference type="NCBI Taxonomy" id="2727402"/>
    <lineage>
        <taxon>Eukaryota</taxon>
        <taxon>Viridiplantae</taxon>
        <taxon>Streptophyta</taxon>
        <taxon>Embryophyta</taxon>
        <taxon>Tracheophyta</taxon>
        <taxon>Spermatophyta</taxon>
        <taxon>Magnoliopsida</taxon>
        <taxon>eudicotyledons</taxon>
        <taxon>Gunneridae</taxon>
        <taxon>Pentapetalae</taxon>
        <taxon>asterids</taxon>
        <taxon>lamiids</taxon>
        <taxon>Lamiales</taxon>
        <taxon>Pedaliaceae</taxon>
        <taxon>Sesamum</taxon>
    </lineage>
</organism>
<name>A0AAW2X797_9LAMI</name>
<comment type="caution">
    <text evidence="1">The sequence shown here is derived from an EMBL/GenBank/DDBJ whole genome shotgun (WGS) entry which is preliminary data.</text>
</comment>
<evidence type="ECO:0000313" key="1">
    <source>
        <dbReference type="EMBL" id="KAL0449084.1"/>
    </source>
</evidence>
<dbReference type="Gene3D" id="4.10.60.10">
    <property type="entry name" value="Zinc finger, CCHC-type"/>
    <property type="match status" value="1"/>
</dbReference>
<protein>
    <submittedName>
        <fullName evidence="1">Uncharacterized protein</fullName>
    </submittedName>
</protein>
<accession>A0AAW2X797</accession>
<gene>
    <name evidence="1" type="ORF">Slati_1464800</name>
</gene>
<reference evidence="1" key="1">
    <citation type="submission" date="2020-06" db="EMBL/GenBank/DDBJ databases">
        <authorList>
            <person name="Li T."/>
            <person name="Hu X."/>
            <person name="Zhang T."/>
            <person name="Song X."/>
            <person name="Zhang H."/>
            <person name="Dai N."/>
            <person name="Sheng W."/>
            <person name="Hou X."/>
            <person name="Wei L."/>
        </authorList>
    </citation>
    <scope>NUCLEOTIDE SEQUENCE</scope>
    <source>
        <strain evidence="1">KEN1</strain>
        <tissue evidence="1">Leaf</tissue>
    </source>
</reference>
<dbReference type="AlphaFoldDB" id="A0AAW2X797"/>
<reference evidence="1" key="2">
    <citation type="journal article" date="2024" name="Plant">
        <title>Genomic evolution and insights into agronomic trait innovations of Sesamum species.</title>
        <authorList>
            <person name="Miao H."/>
            <person name="Wang L."/>
            <person name="Qu L."/>
            <person name="Liu H."/>
            <person name="Sun Y."/>
            <person name="Le M."/>
            <person name="Wang Q."/>
            <person name="Wei S."/>
            <person name="Zheng Y."/>
            <person name="Lin W."/>
            <person name="Duan Y."/>
            <person name="Cao H."/>
            <person name="Xiong S."/>
            <person name="Wang X."/>
            <person name="Wei L."/>
            <person name="Li C."/>
            <person name="Ma Q."/>
            <person name="Ju M."/>
            <person name="Zhao R."/>
            <person name="Li G."/>
            <person name="Mu C."/>
            <person name="Tian Q."/>
            <person name="Mei H."/>
            <person name="Zhang T."/>
            <person name="Gao T."/>
            <person name="Zhang H."/>
        </authorList>
    </citation>
    <scope>NUCLEOTIDE SEQUENCE</scope>
    <source>
        <strain evidence="1">KEN1</strain>
    </source>
</reference>
<dbReference type="Pfam" id="PF14223">
    <property type="entry name" value="Retrotran_gag_2"/>
    <property type="match status" value="1"/>
</dbReference>
<sequence length="202" mass="22504">MTNEIQKQYVRLDDVPSIMLHMKEVYAAHDRYIRYAATKAFFGTKMAEESSVQSHGVKMLSLVEKLEDLKAGLENDTYIDVILQSLPPSYDPFIVNYNMNELEKSIHELINMLVQYEATTHKCEPAVLVGEASTSEAKGKRAGNWKRKKGKRKAVVATASAGAALAAPTEKGKGKVGGSQRLMANDVCMHCQGKGHWKREYP</sequence>